<organism evidence="2">
    <name type="scientific">viral metagenome</name>
    <dbReference type="NCBI Taxonomy" id="1070528"/>
    <lineage>
        <taxon>unclassified sequences</taxon>
        <taxon>metagenomes</taxon>
        <taxon>organismal metagenomes</taxon>
    </lineage>
</organism>
<accession>A0A6C0F3M3</accession>
<dbReference type="InterPro" id="IPR001253">
    <property type="entry name" value="TIF_eIF-1A"/>
</dbReference>
<name>A0A6C0F3M3_9ZZZZ</name>
<protein>
    <recommendedName>
        <fullName evidence="3">S1-like domain-containing protein</fullName>
    </recommendedName>
</protein>
<proteinExistence type="predicted"/>
<sequence>MVKNTTGGSGHKKFARKNETSKKGRNLRISLEDAEIYGIVTKMFGNKFNAICADGKERGVMIRGKFSGKGKRDNFVAVGTWVLIGSRAEWSTELDKNGMEVCDLLEVYTAQNREELKRTVPIDWSHLVANDLSVAVGQDGATDDSLVFESGSSNDELKKIIESDIGKKTVGFMPSAEVEEEKEIDIDDI</sequence>
<dbReference type="InterPro" id="IPR012340">
    <property type="entry name" value="NA-bd_OB-fold"/>
</dbReference>
<dbReference type="GO" id="GO:0003743">
    <property type="term" value="F:translation initiation factor activity"/>
    <property type="evidence" value="ECO:0007669"/>
    <property type="project" value="InterPro"/>
</dbReference>
<dbReference type="PANTHER" id="PTHR21668">
    <property type="entry name" value="EIF-1A"/>
    <property type="match status" value="1"/>
</dbReference>
<dbReference type="EMBL" id="MN739027">
    <property type="protein sequence ID" value="QHT35844.1"/>
    <property type="molecule type" value="Genomic_DNA"/>
</dbReference>
<evidence type="ECO:0008006" key="3">
    <source>
        <dbReference type="Google" id="ProtNLM"/>
    </source>
</evidence>
<dbReference type="SUPFAM" id="SSF50249">
    <property type="entry name" value="Nucleic acid-binding proteins"/>
    <property type="match status" value="1"/>
</dbReference>
<dbReference type="Gene3D" id="2.40.50.140">
    <property type="entry name" value="Nucleic acid-binding proteins"/>
    <property type="match status" value="1"/>
</dbReference>
<dbReference type="SMART" id="SM00652">
    <property type="entry name" value="eIF1a"/>
    <property type="match status" value="1"/>
</dbReference>
<feature type="region of interest" description="Disordered" evidence="1">
    <location>
        <begin position="1"/>
        <end position="21"/>
    </location>
</feature>
<evidence type="ECO:0000313" key="2">
    <source>
        <dbReference type="EMBL" id="QHT35844.1"/>
    </source>
</evidence>
<reference evidence="2" key="1">
    <citation type="journal article" date="2020" name="Nature">
        <title>Giant virus diversity and host interactions through global metagenomics.</title>
        <authorList>
            <person name="Schulz F."/>
            <person name="Roux S."/>
            <person name="Paez-Espino D."/>
            <person name="Jungbluth S."/>
            <person name="Walsh D.A."/>
            <person name="Denef V.J."/>
            <person name="McMahon K.D."/>
            <person name="Konstantinidis K.T."/>
            <person name="Eloe-Fadrosh E.A."/>
            <person name="Kyrpides N.C."/>
            <person name="Woyke T."/>
        </authorList>
    </citation>
    <scope>NUCLEOTIDE SEQUENCE</scope>
    <source>
        <strain evidence="2">GVMAG-M-3300009182-46</strain>
    </source>
</reference>
<evidence type="ECO:0000256" key="1">
    <source>
        <dbReference type="SAM" id="MobiDB-lite"/>
    </source>
</evidence>
<dbReference type="AlphaFoldDB" id="A0A6C0F3M3"/>